<evidence type="ECO:0000313" key="4">
    <source>
        <dbReference type="Proteomes" id="UP000185770"/>
    </source>
</evidence>
<dbReference type="GO" id="GO:0009289">
    <property type="term" value="C:pilus"/>
    <property type="evidence" value="ECO:0007669"/>
    <property type="project" value="InterPro"/>
</dbReference>
<dbReference type="InterPro" id="IPR036937">
    <property type="entry name" value="Adhesion_dom_fimbrial_sf"/>
</dbReference>
<dbReference type="InterPro" id="IPR050263">
    <property type="entry name" value="Bact_Fimbrial_Adh_Pro"/>
</dbReference>
<evidence type="ECO:0000256" key="1">
    <source>
        <dbReference type="SAM" id="SignalP"/>
    </source>
</evidence>
<gene>
    <name evidence="3" type="ORF">BHU62_11945</name>
</gene>
<comment type="caution">
    <text evidence="3">The sequence shown here is derived from an EMBL/GenBank/DDBJ whole genome shotgun (WGS) entry which is preliminary data.</text>
</comment>
<dbReference type="Proteomes" id="UP000185770">
    <property type="component" value="Unassembled WGS sequence"/>
</dbReference>
<dbReference type="PANTHER" id="PTHR33420">
    <property type="entry name" value="FIMBRIAL SUBUNIT ELFA-RELATED"/>
    <property type="match status" value="1"/>
</dbReference>
<dbReference type="OrthoDB" id="6522787at2"/>
<proteinExistence type="predicted"/>
<name>A0A1Q4P0B9_SERMA</name>
<dbReference type="Gene3D" id="2.60.40.1090">
    <property type="entry name" value="Fimbrial-type adhesion domain"/>
    <property type="match status" value="1"/>
</dbReference>
<dbReference type="AlphaFoldDB" id="A0A1Q4P0B9"/>
<evidence type="ECO:0000259" key="2">
    <source>
        <dbReference type="Pfam" id="PF00419"/>
    </source>
</evidence>
<dbReference type="PANTHER" id="PTHR33420:SF26">
    <property type="entry name" value="FIMBRIAL SUBUNIT"/>
    <property type="match status" value="1"/>
</dbReference>
<reference evidence="3 4" key="1">
    <citation type="submission" date="2016-09" db="EMBL/GenBank/DDBJ databases">
        <title>Serratia marcescens MSU-97 and epiphytic antimycotic-producing bacteria.</title>
        <authorList>
            <person name="Matilla M.A."/>
        </authorList>
    </citation>
    <scope>NUCLEOTIDE SEQUENCE [LARGE SCALE GENOMIC DNA]</scope>
    <source>
        <strain evidence="3 4">MSU-97</strain>
    </source>
</reference>
<dbReference type="InterPro" id="IPR008966">
    <property type="entry name" value="Adhesion_dom_sf"/>
</dbReference>
<feature type="signal peptide" evidence="1">
    <location>
        <begin position="1"/>
        <end position="23"/>
    </location>
</feature>
<evidence type="ECO:0000313" key="3">
    <source>
        <dbReference type="EMBL" id="OKB66578.1"/>
    </source>
</evidence>
<dbReference type="Pfam" id="PF00419">
    <property type="entry name" value="Fimbrial"/>
    <property type="match status" value="1"/>
</dbReference>
<dbReference type="EMBL" id="MJAO01000010">
    <property type="protein sequence ID" value="OKB66578.1"/>
    <property type="molecule type" value="Genomic_DNA"/>
</dbReference>
<keyword evidence="1" id="KW-0732">Signal</keyword>
<sequence>MNMKKIALVMAVGAAMSVGVVNAADQGHGTVTFVGSIIDAPCSITPDTIDQTVNLGQISNKALVNSGKSNPRSFDIKLENCDVSALKEKTVTTTFTGTESTALPGYLAIKGTASGASIAITADDGKNIKLGDASPATKIQDGNNTLRFAAYLQGNGASSVVPGEFTSVANFTLAYQ</sequence>
<dbReference type="RefSeq" id="WP_073532246.1">
    <property type="nucleotide sequence ID" value="NZ_MJAO01000010.1"/>
</dbReference>
<dbReference type="SUPFAM" id="SSF49401">
    <property type="entry name" value="Bacterial adhesins"/>
    <property type="match status" value="1"/>
</dbReference>
<protein>
    <submittedName>
        <fullName evidence="3">Fimbria A protein</fullName>
    </submittedName>
</protein>
<accession>A0A1Q4P0B9</accession>
<feature type="chain" id="PRO_5012095073" evidence="1">
    <location>
        <begin position="24"/>
        <end position="176"/>
    </location>
</feature>
<organism evidence="3 4">
    <name type="scientific">Serratia marcescens</name>
    <dbReference type="NCBI Taxonomy" id="615"/>
    <lineage>
        <taxon>Bacteria</taxon>
        <taxon>Pseudomonadati</taxon>
        <taxon>Pseudomonadota</taxon>
        <taxon>Gammaproteobacteria</taxon>
        <taxon>Enterobacterales</taxon>
        <taxon>Yersiniaceae</taxon>
        <taxon>Serratia</taxon>
    </lineage>
</organism>
<dbReference type="InterPro" id="IPR000259">
    <property type="entry name" value="Adhesion_dom_fimbrial"/>
</dbReference>
<dbReference type="GO" id="GO:0043709">
    <property type="term" value="P:cell adhesion involved in single-species biofilm formation"/>
    <property type="evidence" value="ECO:0007669"/>
    <property type="project" value="TreeGrafter"/>
</dbReference>
<feature type="domain" description="Fimbrial-type adhesion" evidence="2">
    <location>
        <begin position="32"/>
        <end position="176"/>
    </location>
</feature>